<sequence>MADLKSKEKKLPLEITKHDVDRVKDAWQSDKKAAWAYRADDGLDFINAVTTEVNDDVAKEHGGVVVLASGEEHKSGPIVVFRNEDAVHGIVAKTKEAVGEVKGGGKGEKWQGKVMCWRWGEL</sequence>
<evidence type="ECO:0000313" key="2">
    <source>
        <dbReference type="Proteomes" id="UP001498476"/>
    </source>
</evidence>
<dbReference type="EMBL" id="JAZAVJ010000111">
    <property type="protein sequence ID" value="KAK7414089.1"/>
    <property type="molecule type" value="Genomic_DNA"/>
</dbReference>
<organism evidence="1 2">
    <name type="scientific">Neonectria punicea</name>
    <dbReference type="NCBI Taxonomy" id="979145"/>
    <lineage>
        <taxon>Eukaryota</taxon>
        <taxon>Fungi</taxon>
        <taxon>Dikarya</taxon>
        <taxon>Ascomycota</taxon>
        <taxon>Pezizomycotina</taxon>
        <taxon>Sordariomycetes</taxon>
        <taxon>Hypocreomycetidae</taxon>
        <taxon>Hypocreales</taxon>
        <taxon>Nectriaceae</taxon>
        <taxon>Neonectria</taxon>
    </lineage>
</organism>
<comment type="caution">
    <text evidence="1">The sequence shown here is derived from an EMBL/GenBank/DDBJ whole genome shotgun (WGS) entry which is preliminary data.</text>
</comment>
<keyword evidence="2" id="KW-1185">Reference proteome</keyword>
<name>A0ABR1GZ00_9HYPO</name>
<proteinExistence type="predicted"/>
<accession>A0ABR1GZ00</accession>
<evidence type="ECO:0000313" key="1">
    <source>
        <dbReference type="EMBL" id="KAK7414089.1"/>
    </source>
</evidence>
<reference evidence="1 2" key="1">
    <citation type="journal article" date="2025" name="Microbiol. Resour. Announc.">
        <title>Draft genome sequences for Neonectria magnoliae and Neonectria punicea, canker pathogens of Liriodendron tulipifera and Acer saccharum in West Virginia.</title>
        <authorList>
            <person name="Petronek H.M."/>
            <person name="Kasson M.T."/>
            <person name="Metheny A.M."/>
            <person name="Stauder C.M."/>
            <person name="Lovett B."/>
            <person name="Lynch S.C."/>
            <person name="Garnas J.R."/>
            <person name="Kasson L.R."/>
            <person name="Stajich J.E."/>
        </authorList>
    </citation>
    <scope>NUCLEOTIDE SEQUENCE [LARGE SCALE GENOMIC DNA]</scope>
    <source>
        <strain evidence="1 2">NRRL 64653</strain>
    </source>
</reference>
<gene>
    <name evidence="1" type="ORF">QQX98_007032</name>
</gene>
<dbReference type="Proteomes" id="UP001498476">
    <property type="component" value="Unassembled WGS sequence"/>
</dbReference>
<protein>
    <submittedName>
        <fullName evidence="1">Uncharacterized protein</fullName>
    </submittedName>
</protein>